<gene>
    <name evidence="2" type="primary">LOC110985724</name>
</gene>
<dbReference type="OrthoDB" id="10562361at2759"/>
<dbReference type="KEGG" id="aplc:110985724"/>
<dbReference type="OMA" id="PPYMIEF"/>
<protein>
    <submittedName>
        <fullName evidence="2">Uncharacterized protein LOC110985724</fullName>
    </submittedName>
</protein>
<sequence>MGLGKTFPVISAIILQFTFIAVEAYTCFVGQELQRDASTQTLLYRWVLTGQSPLDPCDCAAFRLGGVNTAVSGSCVRAFNLSELSKTTEEIRRALGCPRGEPQRTFFTGPTDNGGAEVLFPLGKFASPLRTTFELSMDDKTDIPRVYLAEFPQITVTERPPYMIEFRATEMVIHKLQSGVPGVTFAGYYGAIQTKAIPEELGTRQFTVTCEYEPLPIPEVEIEVVFVKESGLRYTMEAVDTLAKEVHYVGIFSSARAEWKFLNP</sequence>
<dbReference type="AlphaFoldDB" id="A0A8B7ZAG1"/>
<proteinExistence type="predicted"/>
<evidence type="ECO:0000313" key="2">
    <source>
        <dbReference type="RefSeq" id="XP_022102643.1"/>
    </source>
</evidence>
<name>A0A8B7ZAG1_ACAPL</name>
<dbReference type="RefSeq" id="XP_022102643.1">
    <property type="nucleotide sequence ID" value="XM_022246951.1"/>
</dbReference>
<organism evidence="1 2">
    <name type="scientific">Acanthaster planci</name>
    <name type="common">Crown-of-thorns starfish</name>
    <dbReference type="NCBI Taxonomy" id="133434"/>
    <lineage>
        <taxon>Eukaryota</taxon>
        <taxon>Metazoa</taxon>
        <taxon>Echinodermata</taxon>
        <taxon>Eleutherozoa</taxon>
        <taxon>Asterozoa</taxon>
        <taxon>Asteroidea</taxon>
        <taxon>Valvatacea</taxon>
        <taxon>Valvatida</taxon>
        <taxon>Acanthasteridae</taxon>
        <taxon>Acanthaster</taxon>
    </lineage>
</organism>
<dbReference type="Proteomes" id="UP000694845">
    <property type="component" value="Unplaced"/>
</dbReference>
<dbReference type="GeneID" id="110985724"/>
<keyword evidence="1" id="KW-1185">Reference proteome</keyword>
<evidence type="ECO:0000313" key="1">
    <source>
        <dbReference type="Proteomes" id="UP000694845"/>
    </source>
</evidence>
<accession>A0A8B7ZAG1</accession>
<reference evidence="2" key="1">
    <citation type="submission" date="2025-08" db="UniProtKB">
        <authorList>
            <consortium name="RefSeq"/>
        </authorList>
    </citation>
    <scope>IDENTIFICATION</scope>
</reference>